<evidence type="ECO:0000313" key="2">
    <source>
        <dbReference type="EMBL" id="RCG28861.1"/>
    </source>
</evidence>
<protein>
    <submittedName>
        <fullName evidence="2">Uncharacterized protein</fullName>
    </submittedName>
</protein>
<dbReference type="EMBL" id="QOIN01000023">
    <property type="protein sequence ID" value="RCG28861.1"/>
    <property type="molecule type" value="Genomic_DNA"/>
</dbReference>
<organism evidence="2 3">
    <name type="scientific">Streptomyces diacarni</name>
    <dbReference type="NCBI Taxonomy" id="2800381"/>
    <lineage>
        <taxon>Bacteria</taxon>
        <taxon>Bacillati</taxon>
        <taxon>Actinomycetota</taxon>
        <taxon>Actinomycetes</taxon>
        <taxon>Kitasatosporales</taxon>
        <taxon>Streptomycetaceae</taxon>
        <taxon>Streptomyces</taxon>
    </lineage>
</organism>
<feature type="transmembrane region" description="Helical" evidence="1">
    <location>
        <begin position="12"/>
        <end position="31"/>
    </location>
</feature>
<dbReference type="RefSeq" id="WP_114019919.1">
    <property type="nucleotide sequence ID" value="NZ_QOIN01000023.1"/>
</dbReference>
<gene>
    <name evidence="2" type="ORF">DTL70_01125</name>
</gene>
<evidence type="ECO:0000256" key="1">
    <source>
        <dbReference type="SAM" id="Phobius"/>
    </source>
</evidence>
<keyword evidence="3" id="KW-1185">Reference proteome</keyword>
<dbReference type="AlphaFoldDB" id="A0A367FF08"/>
<accession>A0A367FF08</accession>
<feature type="transmembrane region" description="Helical" evidence="1">
    <location>
        <begin position="37"/>
        <end position="57"/>
    </location>
</feature>
<evidence type="ECO:0000313" key="3">
    <source>
        <dbReference type="Proteomes" id="UP000252914"/>
    </source>
</evidence>
<dbReference type="Proteomes" id="UP000252914">
    <property type="component" value="Unassembled WGS sequence"/>
</dbReference>
<name>A0A367FF08_9ACTN</name>
<sequence length="138" mass="14488">MATSGARNKKLGGLGQWWGVLAGVLLIAAWVNKAAGPAVVIGLSALVFLWCFFQAPVTCKADVRGRVDGCRNNASGLLLGCHIRQHRLQKLKMLVARRQVRAFCSSLFSDGKATVVTLSGLGSFASGLAAMIPGVVAH</sequence>
<proteinExistence type="predicted"/>
<keyword evidence="1" id="KW-0472">Membrane</keyword>
<comment type="caution">
    <text evidence="2">The sequence shown here is derived from an EMBL/GenBank/DDBJ whole genome shotgun (WGS) entry which is preliminary data.</text>
</comment>
<reference evidence="2 3" key="1">
    <citation type="submission" date="2018-06" db="EMBL/GenBank/DDBJ databases">
        <title>Streptomyces reniochalinae sp. nov. and Streptomyces diacarnus sp. nov. from marine sponges.</title>
        <authorList>
            <person name="Li L."/>
        </authorList>
    </citation>
    <scope>NUCLEOTIDE SEQUENCE [LARGE SCALE GENOMIC DNA]</scope>
    <source>
        <strain evidence="2 3">LHW51701</strain>
    </source>
</reference>
<keyword evidence="1" id="KW-0812">Transmembrane</keyword>
<keyword evidence="1" id="KW-1133">Transmembrane helix</keyword>